<gene>
    <name evidence="2" type="ORF">F444_19880</name>
</gene>
<keyword evidence="1" id="KW-1133">Transmembrane helix</keyword>
<protein>
    <submittedName>
        <fullName evidence="2">Uncharacterized protein</fullName>
    </submittedName>
</protein>
<proteinExistence type="predicted"/>
<feature type="transmembrane region" description="Helical" evidence="1">
    <location>
        <begin position="151"/>
        <end position="168"/>
    </location>
</feature>
<keyword evidence="1" id="KW-0812">Transmembrane</keyword>
<name>A0A080Z6D1_PHYNI</name>
<keyword evidence="1" id="KW-0472">Membrane</keyword>
<dbReference type="Proteomes" id="UP000028582">
    <property type="component" value="Unassembled WGS sequence"/>
</dbReference>
<sequence>AQNWYKLKTALFGRCTTITLNLYLEKANSRLPEERKMHSSSRVYWHLQFSQSEHDELGAKTGVSFALTGLGIHSFTETAPTSLSSSRSLRQRTLESPGSAGQHVVRGVVPEQHAALIVWATHNLLTLSRYLVADRAHCNNGLKCWMRLRNLYRQGFFFFFFFTTFAINW</sequence>
<accession>A0A080Z6D1</accession>
<comment type="caution">
    <text evidence="2">The sequence shown here is derived from an EMBL/GenBank/DDBJ whole genome shotgun (WGS) entry which is preliminary data.</text>
</comment>
<evidence type="ECO:0000313" key="2">
    <source>
        <dbReference type="EMBL" id="ETO62192.1"/>
    </source>
</evidence>
<evidence type="ECO:0000313" key="3">
    <source>
        <dbReference type="Proteomes" id="UP000028582"/>
    </source>
</evidence>
<dbReference type="AlphaFoldDB" id="A0A080Z6D1"/>
<organism evidence="2 3">
    <name type="scientific">Phytophthora nicotianae P1976</name>
    <dbReference type="NCBI Taxonomy" id="1317066"/>
    <lineage>
        <taxon>Eukaryota</taxon>
        <taxon>Sar</taxon>
        <taxon>Stramenopiles</taxon>
        <taxon>Oomycota</taxon>
        <taxon>Peronosporomycetes</taxon>
        <taxon>Peronosporales</taxon>
        <taxon>Peronosporaceae</taxon>
        <taxon>Phytophthora</taxon>
    </lineage>
</organism>
<evidence type="ECO:0000256" key="1">
    <source>
        <dbReference type="SAM" id="Phobius"/>
    </source>
</evidence>
<dbReference type="EMBL" id="ANJA01003641">
    <property type="protein sequence ID" value="ETO62192.1"/>
    <property type="molecule type" value="Genomic_DNA"/>
</dbReference>
<feature type="non-terminal residue" evidence="2">
    <location>
        <position position="1"/>
    </location>
</feature>
<reference evidence="2 3" key="1">
    <citation type="submission" date="2013-11" db="EMBL/GenBank/DDBJ databases">
        <title>The Genome Sequence of Phytophthora parasitica P1976.</title>
        <authorList>
            <consortium name="The Broad Institute Genomics Platform"/>
            <person name="Russ C."/>
            <person name="Tyler B."/>
            <person name="Panabieres F."/>
            <person name="Shan W."/>
            <person name="Tripathy S."/>
            <person name="Grunwald N."/>
            <person name="Machado M."/>
            <person name="Johnson C.S."/>
            <person name="Walker B."/>
            <person name="Young S."/>
            <person name="Zeng Q."/>
            <person name="Gargeya S."/>
            <person name="Fitzgerald M."/>
            <person name="Haas B."/>
            <person name="Abouelleil A."/>
            <person name="Allen A.W."/>
            <person name="Alvarado L."/>
            <person name="Arachchi H.M."/>
            <person name="Berlin A.M."/>
            <person name="Chapman S.B."/>
            <person name="Gainer-Dewar J."/>
            <person name="Goldberg J."/>
            <person name="Griggs A."/>
            <person name="Gujja S."/>
            <person name="Hansen M."/>
            <person name="Howarth C."/>
            <person name="Imamovic A."/>
            <person name="Ireland A."/>
            <person name="Larimer J."/>
            <person name="McCowan C."/>
            <person name="Murphy C."/>
            <person name="Pearson M."/>
            <person name="Poon T.W."/>
            <person name="Priest M."/>
            <person name="Roberts A."/>
            <person name="Saif S."/>
            <person name="Shea T."/>
            <person name="Sisk P."/>
            <person name="Sykes S."/>
            <person name="Wortman J."/>
            <person name="Nusbaum C."/>
            <person name="Birren B."/>
        </authorList>
    </citation>
    <scope>NUCLEOTIDE SEQUENCE [LARGE SCALE GENOMIC DNA]</scope>
    <source>
        <strain evidence="2 3">P1976</strain>
    </source>
</reference>